<evidence type="ECO:0000256" key="2">
    <source>
        <dbReference type="ARBA" id="ARBA00006683"/>
    </source>
</evidence>
<evidence type="ECO:0000256" key="7">
    <source>
        <dbReference type="SAM" id="MobiDB-lite"/>
    </source>
</evidence>
<dbReference type="GO" id="GO:0004713">
    <property type="term" value="F:protein tyrosine kinase activity"/>
    <property type="evidence" value="ECO:0007669"/>
    <property type="project" value="TreeGrafter"/>
</dbReference>
<comment type="subcellular location">
    <subcellularLocation>
        <location evidence="1">Cell membrane</location>
        <topology evidence="1">Multi-pass membrane protein</topology>
    </subcellularLocation>
</comment>
<evidence type="ECO:0000256" key="8">
    <source>
        <dbReference type="SAM" id="Phobius"/>
    </source>
</evidence>
<evidence type="ECO:0000313" key="10">
    <source>
        <dbReference type="EMBL" id="AJI22424.1"/>
    </source>
</evidence>
<reference evidence="10 11" key="1">
    <citation type="journal article" date="2015" name="Genome Announc.">
        <title>Complete genome sequences for 35 biothreat assay-relevant bacillus species.</title>
        <authorList>
            <person name="Johnson S.L."/>
            <person name="Daligault H.E."/>
            <person name="Davenport K.W."/>
            <person name="Jaissle J."/>
            <person name="Frey K.G."/>
            <person name="Ladner J.T."/>
            <person name="Broomall S.M."/>
            <person name="Bishop-Lilly K.A."/>
            <person name="Bruce D.C."/>
            <person name="Gibbons H.S."/>
            <person name="Coyne S.R."/>
            <person name="Lo C.C."/>
            <person name="Meincke L."/>
            <person name="Munk A.C."/>
            <person name="Koroleva G.I."/>
            <person name="Rosenzweig C.N."/>
            <person name="Palacios G.F."/>
            <person name="Redden C.L."/>
            <person name="Minogue T.D."/>
            <person name="Chain P.S."/>
        </authorList>
    </citation>
    <scope>NUCLEOTIDE SEQUENCE [LARGE SCALE GENOMIC DNA]</scope>
    <source>
        <strain evidence="11">ATCC 14581 / DSM 32 / JCM 2506 / NBRC 15308 / NCIMB 9376 / NCTC 10342 / NRRL B-14308 / VKM B-512</strain>
    </source>
</reference>
<dbReference type="HOGENOM" id="CLU_082668_1_1_9"/>
<feature type="domain" description="Polysaccharide chain length determinant N-terminal" evidence="9">
    <location>
        <begin position="3"/>
        <end position="94"/>
    </location>
</feature>
<dbReference type="PANTHER" id="PTHR32309">
    <property type="entry name" value="TYROSINE-PROTEIN KINASE"/>
    <property type="match status" value="1"/>
</dbReference>
<dbReference type="Proteomes" id="UP000031829">
    <property type="component" value="Chromosome"/>
</dbReference>
<accession>A0A0B6ARI3</accession>
<dbReference type="AlphaFoldDB" id="A0A0B6ARI3"/>
<dbReference type="InterPro" id="IPR003856">
    <property type="entry name" value="LPS_length_determ_N"/>
</dbReference>
<dbReference type="EMBL" id="CP009920">
    <property type="protein sequence ID" value="AJI22424.1"/>
    <property type="molecule type" value="Genomic_DNA"/>
</dbReference>
<keyword evidence="4 8" id="KW-0812">Transmembrane</keyword>
<dbReference type="GO" id="GO:0005886">
    <property type="term" value="C:plasma membrane"/>
    <property type="evidence" value="ECO:0007669"/>
    <property type="project" value="UniProtKB-SubCell"/>
</dbReference>
<evidence type="ECO:0000259" key="9">
    <source>
        <dbReference type="Pfam" id="PF02706"/>
    </source>
</evidence>
<evidence type="ECO:0000256" key="3">
    <source>
        <dbReference type="ARBA" id="ARBA00022475"/>
    </source>
</evidence>
<gene>
    <name evidence="10" type="ORF">BG04_3395</name>
</gene>
<evidence type="ECO:0000256" key="5">
    <source>
        <dbReference type="ARBA" id="ARBA00022989"/>
    </source>
</evidence>
<dbReference type="RefSeq" id="WP_051975633.1">
    <property type="nucleotide sequence ID" value="NZ_BCVB01000003.1"/>
</dbReference>
<organism evidence="10 11">
    <name type="scientific">Priestia megaterium (strain ATCC 14581 / DSM 32 / CCUG 1817 / JCM 2506 / NBRC 15308 / NCIMB 9376 / NCTC 10342 / NRRL B-14308 / VKM B-512 / Ford 19)</name>
    <name type="common">Bacillus megaterium</name>
    <dbReference type="NCBI Taxonomy" id="1348623"/>
    <lineage>
        <taxon>Bacteria</taxon>
        <taxon>Bacillati</taxon>
        <taxon>Bacillota</taxon>
        <taxon>Bacilli</taxon>
        <taxon>Bacillales</taxon>
        <taxon>Bacillaceae</taxon>
        <taxon>Priestia</taxon>
    </lineage>
</organism>
<evidence type="ECO:0000256" key="4">
    <source>
        <dbReference type="ARBA" id="ARBA00022692"/>
    </source>
</evidence>
<feature type="transmembrane region" description="Helical" evidence="8">
    <location>
        <begin position="171"/>
        <end position="191"/>
    </location>
</feature>
<name>A0A0B6ARI3_PRIM2</name>
<keyword evidence="5 8" id="KW-1133">Transmembrane helix</keyword>
<dbReference type="KEGG" id="bmeg:BG04_3395"/>
<keyword evidence="6 8" id="KW-0472">Membrane</keyword>
<dbReference type="PANTHER" id="PTHR32309:SF13">
    <property type="entry name" value="FERRIC ENTEROBACTIN TRANSPORT PROTEIN FEPE"/>
    <property type="match status" value="1"/>
</dbReference>
<comment type="similarity">
    <text evidence="2">Belongs to the CpsC/CapA family.</text>
</comment>
<sequence>MQDKIQLKDFFRILKRRWLTMLLVIVIASMSITTICFYLLKPTYQASTQVLVNQATSKNVDEIANITQLNTQLISSYIDFIKSPMIINGVKDELKLTISNKKLSEQITIDHNENSQFVTITVRNENSKTVSEIANKVALLSKDQAMKLMKGSNIQVLTEPSQSLKVFPKPLPVAAITILVSLLVGIAGAMLREYLDSTVRNEQDIQELIGLPIIGHIELEPRKMKRNQKQGSDQPKTRRENLEF</sequence>
<protein>
    <submittedName>
        <fullName evidence="10">Chain length determinant family protein</fullName>
    </submittedName>
</protein>
<evidence type="ECO:0000256" key="6">
    <source>
        <dbReference type="ARBA" id="ARBA00023136"/>
    </source>
</evidence>
<dbReference type="Pfam" id="PF02706">
    <property type="entry name" value="Wzz"/>
    <property type="match status" value="1"/>
</dbReference>
<dbReference type="GeneID" id="93641456"/>
<proteinExistence type="inferred from homology"/>
<feature type="transmembrane region" description="Helical" evidence="8">
    <location>
        <begin position="21"/>
        <end position="40"/>
    </location>
</feature>
<evidence type="ECO:0000256" key="1">
    <source>
        <dbReference type="ARBA" id="ARBA00004651"/>
    </source>
</evidence>
<evidence type="ECO:0000313" key="11">
    <source>
        <dbReference type="Proteomes" id="UP000031829"/>
    </source>
</evidence>
<feature type="compositionally biased region" description="Basic and acidic residues" evidence="7">
    <location>
        <begin position="235"/>
        <end position="244"/>
    </location>
</feature>
<feature type="region of interest" description="Disordered" evidence="7">
    <location>
        <begin position="222"/>
        <end position="244"/>
    </location>
</feature>
<keyword evidence="3" id="KW-1003">Cell membrane</keyword>
<dbReference type="InterPro" id="IPR050445">
    <property type="entry name" value="Bact_polysacc_biosynth/exp"/>
</dbReference>